<dbReference type="PANTHER" id="PTHR34057">
    <property type="entry name" value="ELONGATION FACTOR"/>
    <property type="match status" value="1"/>
</dbReference>
<proteinExistence type="predicted"/>
<accession>A0ABD3T8B2</accession>
<keyword evidence="3" id="KW-1185">Reference proteome</keyword>
<comment type="caution">
    <text evidence="2">The sequence shown here is derived from an EMBL/GenBank/DDBJ whole genome shotgun (WGS) entry which is preliminary data.</text>
</comment>
<dbReference type="AlphaFoldDB" id="A0ABD3T8B2"/>
<evidence type="ECO:0000313" key="3">
    <source>
        <dbReference type="Proteomes" id="UP001634393"/>
    </source>
</evidence>
<feature type="compositionally biased region" description="Basic residues" evidence="1">
    <location>
        <begin position="378"/>
        <end position="388"/>
    </location>
</feature>
<protein>
    <submittedName>
        <fullName evidence="2">Uncharacterized protein</fullName>
    </submittedName>
</protein>
<evidence type="ECO:0000313" key="2">
    <source>
        <dbReference type="EMBL" id="KAL3833067.1"/>
    </source>
</evidence>
<reference evidence="2 3" key="1">
    <citation type="submission" date="2024-12" db="EMBL/GenBank/DDBJ databases">
        <title>The unique morphological basis and parallel evolutionary history of personate flowers in Penstemon.</title>
        <authorList>
            <person name="Depatie T.H."/>
            <person name="Wessinger C.A."/>
        </authorList>
    </citation>
    <scope>NUCLEOTIDE SEQUENCE [LARGE SCALE GENOMIC DNA]</scope>
    <source>
        <strain evidence="2">WTNN_2</strain>
        <tissue evidence="2">Leaf</tissue>
    </source>
</reference>
<feature type="compositionally biased region" description="Polar residues" evidence="1">
    <location>
        <begin position="17"/>
        <end position="27"/>
    </location>
</feature>
<dbReference type="PANTHER" id="PTHR34057:SF10">
    <property type="entry name" value="TRANSPOSASE, PTTA_EN_SPM, PLANT"/>
    <property type="match status" value="1"/>
</dbReference>
<feature type="region of interest" description="Disordered" evidence="1">
    <location>
        <begin position="13"/>
        <end position="49"/>
    </location>
</feature>
<dbReference type="InterPro" id="IPR038745">
    <property type="entry name" value="AT4G37440-like"/>
</dbReference>
<gene>
    <name evidence="2" type="ORF">ACJIZ3_007803</name>
</gene>
<feature type="region of interest" description="Disordered" evidence="1">
    <location>
        <begin position="360"/>
        <end position="388"/>
    </location>
</feature>
<name>A0ABD3T8B2_9LAMI</name>
<organism evidence="2 3">
    <name type="scientific">Penstemon smallii</name>
    <dbReference type="NCBI Taxonomy" id="265156"/>
    <lineage>
        <taxon>Eukaryota</taxon>
        <taxon>Viridiplantae</taxon>
        <taxon>Streptophyta</taxon>
        <taxon>Embryophyta</taxon>
        <taxon>Tracheophyta</taxon>
        <taxon>Spermatophyta</taxon>
        <taxon>Magnoliopsida</taxon>
        <taxon>eudicotyledons</taxon>
        <taxon>Gunneridae</taxon>
        <taxon>Pentapetalae</taxon>
        <taxon>asterids</taxon>
        <taxon>lamiids</taxon>
        <taxon>Lamiales</taxon>
        <taxon>Plantaginaceae</taxon>
        <taxon>Cheloneae</taxon>
        <taxon>Penstemon</taxon>
    </lineage>
</organism>
<sequence>MCPEINFGEKIGAKMENVNQKPSSSSFDKAECQETTESSSSFDDTDSEVENADTTLDYSEALSDFHGEIGCIGFGDVFSIKKRKLTNHWRSFIQPLMWRCKWTELQILKLDSQAQKYDRKLKKYVRQKQIQLENSTLEDLGVKSVPISCNNARRRNILRRKKRRKIETTTDLSEYMSNHNLFSFYENRKGVTKGVLKVNEFNNPEKVTQKVKFEDEFWDSDEPSCLELVDDSSSEPILRKIDSLQSQVGNLKSRVGKILSENAEIISCIDNLNLPMSCDDFIGSPENSDSPPKNRGTTTIGARLASQLLSEYFANAFENGEDDVLIDDQRVKEKMNNLEDLNIFPIQRTLARTALVPEEPDLPTKLASPNSTVNKGRGTSRGRLRFTS</sequence>
<dbReference type="CDD" id="cd11650">
    <property type="entry name" value="AT4G37440_like"/>
    <property type="match status" value="1"/>
</dbReference>
<dbReference type="Proteomes" id="UP001634393">
    <property type="component" value="Unassembled WGS sequence"/>
</dbReference>
<evidence type="ECO:0000256" key="1">
    <source>
        <dbReference type="SAM" id="MobiDB-lite"/>
    </source>
</evidence>
<dbReference type="EMBL" id="JBJXBP010000004">
    <property type="protein sequence ID" value="KAL3833067.1"/>
    <property type="molecule type" value="Genomic_DNA"/>
</dbReference>